<dbReference type="PANTHER" id="PTHR23306:SF3">
    <property type="entry name" value="TUMOR SUPPRESSOR PROTEIN 101"/>
    <property type="match status" value="1"/>
</dbReference>
<feature type="compositionally biased region" description="Basic and acidic residues" evidence="1">
    <location>
        <begin position="60"/>
        <end position="74"/>
    </location>
</feature>
<dbReference type="OrthoDB" id="306304at2759"/>
<dbReference type="GO" id="GO:0008333">
    <property type="term" value="P:endosome to lysosome transport"/>
    <property type="evidence" value="ECO:0007669"/>
    <property type="project" value="TreeGrafter"/>
</dbReference>
<keyword evidence="4" id="KW-1185">Reference proteome</keyword>
<dbReference type="InterPro" id="IPR008883">
    <property type="entry name" value="UEV_N"/>
</dbReference>
<feature type="region of interest" description="Disordered" evidence="1">
    <location>
        <begin position="102"/>
        <end position="127"/>
    </location>
</feature>
<dbReference type="InterPro" id="IPR052070">
    <property type="entry name" value="ESCRT-I_UEV_domain"/>
</dbReference>
<gene>
    <name evidence="3" type="ORF">EJB05_32847</name>
</gene>
<evidence type="ECO:0000313" key="3">
    <source>
        <dbReference type="EMBL" id="TVU23108.1"/>
    </source>
</evidence>
<feature type="compositionally biased region" description="Low complexity" evidence="1">
    <location>
        <begin position="102"/>
        <end position="118"/>
    </location>
</feature>
<evidence type="ECO:0000313" key="4">
    <source>
        <dbReference type="Proteomes" id="UP000324897"/>
    </source>
</evidence>
<dbReference type="GO" id="GO:0043130">
    <property type="term" value="F:ubiquitin binding"/>
    <property type="evidence" value="ECO:0007669"/>
    <property type="project" value="TreeGrafter"/>
</dbReference>
<dbReference type="EMBL" id="RWGY01000026">
    <property type="protein sequence ID" value="TVU23108.1"/>
    <property type="molecule type" value="Genomic_DNA"/>
</dbReference>
<feature type="region of interest" description="Disordered" evidence="1">
    <location>
        <begin position="1"/>
        <end position="21"/>
    </location>
</feature>
<protein>
    <recommendedName>
        <fullName evidence="2">UEV domain-containing protein</fullName>
    </recommendedName>
</protein>
<dbReference type="Pfam" id="PF05743">
    <property type="entry name" value="UEV"/>
    <property type="match status" value="1"/>
</dbReference>
<evidence type="ECO:0000256" key="1">
    <source>
        <dbReference type="SAM" id="MobiDB-lite"/>
    </source>
</evidence>
<dbReference type="Gramene" id="TVU23108">
    <property type="protein sequence ID" value="TVU23108"/>
    <property type="gene ID" value="EJB05_32847"/>
</dbReference>
<feature type="region of interest" description="Disordered" evidence="1">
    <location>
        <begin position="43"/>
        <end position="82"/>
    </location>
</feature>
<evidence type="ECO:0000259" key="2">
    <source>
        <dbReference type="Pfam" id="PF05743"/>
    </source>
</evidence>
<accession>A0A5J9UIN3</accession>
<feature type="non-terminal residue" evidence="3">
    <location>
        <position position="1"/>
    </location>
</feature>
<dbReference type="Gene3D" id="3.10.110.10">
    <property type="entry name" value="Ubiquitin Conjugating Enzyme"/>
    <property type="match status" value="1"/>
</dbReference>
<reference evidence="3 4" key="1">
    <citation type="journal article" date="2019" name="Sci. Rep.">
        <title>A high-quality genome of Eragrostis curvula grass provides insights into Poaceae evolution and supports new strategies to enhance forage quality.</title>
        <authorList>
            <person name="Carballo J."/>
            <person name="Santos B.A.C.M."/>
            <person name="Zappacosta D."/>
            <person name="Garbus I."/>
            <person name="Selva J.P."/>
            <person name="Gallo C.A."/>
            <person name="Diaz A."/>
            <person name="Albertini E."/>
            <person name="Caccamo M."/>
            <person name="Echenique V."/>
        </authorList>
    </citation>
    <scope>NUCLEOTIDE SEQUENCE [LARGE SCALE GENOMIC DNA]</scope>
    <source>
        <strain evidence="4">cv. Victoria</strain>
        <tissue evidence="3">Leaf</tissue>
    </source>
</reference>
<dbReference type="GO" id="GO:0015031">
    <property type="term" value="P:protein transport"/>
    <property type="evidence" value="ECO:0007669"/>
    <property type="project" value="InterPro"/>
</dbReference>
<dbReference type="InterPro" id="IPR016135">
    <property type="entry name" value="UBQ-conjugating_enzyme/RWD"/>
</dbReference>
<dbReference type="SUPFAM" id="SSF54495">
    <property type="entry name" value="UBC-like"/>
    <property type="match status" value="1"/>
</dbReference>
<dbReference type="PANTHER" id="PTHR23306">
    <property type="entry name" value="TUMOR SUSCEPTIBILITY GENE 101 PROTEIN-RELATED"/>
    <property type="match status" value="1"/>
</dbReference>
<feature type="domain" description="UEV" evidence="2">
    <location>
        <begin position="166"/>
        <end position="273"/>
    </location>
</feature>
<name>A0A5J9UIN3_9POAL</name>
<dbReference type="CDD" id="cd11685">
    <property type="entry name" value="UEV_TSG101-like"/>
    <property type="match status" value="1"/>
</dbReference>
<dbReference type="Proteomes" id="UP000324897">
    <property type="component" value="Unassembled WGS sequence"/>
</dbReference>
<proteinExistence type="predicted"/>
<dbReference type="GO" id="GO:0000813">
    <property type="term" value="C:ESCRT I complex"/>
    <property type="evidence" value="ECO:0007669"/>
    <property type="project" value="TreeGrafter"/>
</dbReference>
<dbReference type="AlphaFoldDB" id="A0A5J9UIN3"/>
<sequence>MGVKKEHVCERDDEQDSHTGEWKAVRCSGRWIRAYCERLQQNAPSQAIRVRPPPSPSFPHKPDKSRFQKGEKEQSQITRVKSGEAASSGLLLLRRRGGLEFSIPPDSASSSSSVSFPRKPQREKRVETLGSPAAIRWLLPRLRRRRAARTSGPSALPYAKDSKWIRNHLVALAEAFPSLHPKATLFTHNDGRAAHLLQADGTIPIHHAGEPYPRSPPSSGYPSPTHAPRLSSSSLTCDMVEPNHPLAHRSGLVANVPYLRARVFPSSNLVDLV</sequence>
<feature type="region of interest" description="Disordered" evidence="1">
    <location>
        <begin position="204"/>
        <end position="233"/>
    </location>
</feature>
<comment type="caution">
    <text evidence="3">The sequence shown here is derived from an EMBL/GenBank/DDBJ whole genome shotgun (WGS) entry which is preliminary data.</text>
</comment>
<organism evidence="3 4">
    <name type="scientific">Eragrostis curvula</name>
    <name type="common">weeping love grass</name>
    <dbReference type="NCBI Taxonomy" id="38414"/>
    <lineage>
        <taxon>Eukaryota</taxon>
        <taxon>Viridiplantae</taxon>
        <taxon>Streptophyta</taxon>
        <taxon>Embryophyta</taxon>
        <taxon>Tracheophyta</taxon>
        <taxon>Spermatophyta</taxon>
        <taxon>Magnoliopsida</taxon>
        <taxon>Liliopsida</taxon>
        <taxon>Poales</taxon>
        <taxon>Poaceae</taxon>
        <taxon>PACMAD clade</taxon>
        <taxon>Chloridoideae</taxon>
        <taxon>Eragrostideae</taxon>
        <taxon>Eragrostidinae</taxon>
        <taxon>Eragrostis</taxon>
    </lineage>
</organism>